<organism evidence="1 2">
    <name type="scientific">Punica granatum</name>
    <name type="common">Pomegranate</name>
    <dbReference type="NCBI Taxonomy" id="22663"/>
    <lineage>
        <taxon>Eukaryota</taxon>
        <taxon>Viridiplantae</taxon>
        <taxon>Streptophyta</taxon>
        <taxon>Embryophyta</taxon>
        <taxon>Tracheophyta</taxon>
        <taxon>Spermatophyta</taxon>
        <taxon>Magnoliopsida</taxon>
        <taxon>eudicotyledons</taxon>
        <taxon>Gunneridae</taxon>
        <taxon>Pentapetalae</taxon>
        <taxon>rosids</taxon>
        <taxon>malvids</taxon>
        <taxon>Myrtales</taxon>
        <taxon>Lythraceae</taxon>
        <taxon>Punica</taxon>
    </lineage>
</organism>
<keyword evidence="2" id="KW-1185">Reference proteome</keyword>
<sequence length="67" mass="7565">MEEKLPGPEWDEVEAVVLPCISSSTKVPCCQRWRRSRWTPVGPWQPLVEKEDEEVAVAGGLSSYVVH</sequence>
<gene>
    <name evidence="1" type="ORF">CRG98_048246</name>
</gene>
<evidence type="ECO:0000313" key="1">
    <source>
        <dbReference type="EMBL" id="PKI31363.1"/>
    </source>
</evidence>
<dbReference type="AlphaFoldDB" id="A0A2I0HIB7"/>
<name>A0A2I0HIB7_PUNGR</name>
<dbReference type="EMBL" id="PGOL01008965">
    <property type="protein sequence ID" value="PKI31363.1"/>
    <property type="molecule type" value="Genomic_DNA"/>
</dbReference>
<evidence type="ECO:0000313" key="2">
    <source>
        <dbReference type="Proteomes" id="UP000233551"/>
    </source>
</evidence>
<comment type="caution">
    <text evidence="1">The sequence shown here is derived from an EMBL/GenBank/DDBJ whole genome shotgun (WGS) entry which is preliminary data.</text>
</comment>
<dbReference type="Proteomes" id="UP000233551">
    <property type="component" value="Unassembled WGS sequence"/>
</dbReference>
<proteinExistence type="predicted"/>
<reference evidence="1 2" key="1">
    <citation type="submission" date="2017-11" db="EMBL/GenBank/DDBJ databases">
        <title>De-novo sequencing of pomegranate (Punica granatum L.) genome.</title>
        <authorList>
            <person name="Akparov Z."/>
            <person name="Amiraslanov A."/>
            <person name="Hajiyeva S."/>
            <person name="Abbasov M."/>
            <person name="Kaur K."/>
            <person name="Hamwieh A."/>
            <person name="Solovyev V."/>
            <person name="Salamov A."/>
            <person name="Braich B."/>
            <person name="Kosarev P."/>
            <person name="Mahmoud A."/>
            <person name="Hajiyev E."/>
            <person name="Babayeva S."/>
            <person name="Izzatullayeva V."/>
            <person name="Mammadov A."/>
            <person name="Mammadov A."/>
            <person name="Sharifova S."/>
            <person name="Ojaghi J."/>
            <person name="Eynullazada K."/>
            <person name="Bayramov B."/>
            <person name="Abdulazimova A."/>
            <person name="Shahmuradov I."/>
        </authorList>
    </citation>
    <scope>NUCLEOTIDE SEQUENCE [LARGE SCALE GENOMIC DNA]</scope>
    <source>
        <strain evidence="2">cv. AG2017</strain>
        <tissue evidence="1">Leaf</tissue>
    </source>
</reference>
<protein>
    <submittedName>
        <fullName evidence="1">Uncharacterized protein</fullName>
    </submittedName>
</protein>
<accession>A0A2I0HIB7</accession>